<dbReference type="InterPro" id="IPR013083">
    <property type="entry name" value="Znf_RING/FYVE/PHD"/>
</dbReference>
<sequence>CVLCHRAVADPTICGDMWEKRGLRAHIFCLYFATELPRLWDEEAECMAVRRRDVRLVAKRAAQKGCDRSFHLPCAVKGQCVTQYLPQHRAFCDKHSPRQAVE</sequence>
<dbReference type="Proteomes" id="UP000054244">
    <property type="component" value="Unassembled WGS sequence"/>
</dbReference>
<feature type="non-terminal residue" evidence="1">
    <location>
        <position position="1"/>
    </location>
</feature>
<accession>A0A091NAC4</accession>
<evidence type="ECO:0000313" key="2">
    <source>
        <dbReference type="Proteomes" id="UP000054244"/>
    </source>
</evidence>
<dbReference type="Gene3D" id="3.30.40.10">
    <property type="entry name" value="Zinc/RING finger domain, C3HC4 (zinc finger)"/>
    <property type="match status" value="1"/>
</dbReference>
<name>A0A091NAC4_APAVI</name>
<dbReference type="PANTHER" id="PTHR12420:SF47">
    <property type="entry name" value="PHD FINGER PROTEIN 7"/>
    <property type="match status" value="1"/>
</dbReference>
<feature type="non-terminal residue" evidence="1">
    <location>
        <position position="102"/>
    </location>
</feature>
<dbReference type="InterPro" id="IPR051188">
    <property type="entry name" value="PHD-type_Zinc_Finger"/>
</dbReference>
<protein>
    <submittedName>
        <fullName evidence="1">PHD finger protein 7</fullName>
    </submittedName>
</protein>
<dbReference type="EMBL" id="KL378718">
    <property type="protein sequence ID" value="KFP85809.1"/>
    <property type="molecule type" value="Genomic_DNA"/>
</dbReference>
<keyword evidence="2" id="KW-1185">Reference proteome</keyword>
<evidence type="ECO:0000313" key="1">
    <source>
        <dbReference type="EMBL" id="KFP85809.1"/>
    </source>
</evidence>
<gene>
    <name evidence="1" type="ORF">N311_01603</name>
</gene>
<dbReference type="AlphaFoldDB" id="A0A091NAC4"/>
<dbReference type="PANTHER" id="PTHR12420">
    <property type="entry name" value="PHD FINGER PROTEIN"/>
    <property type="match status" value="1"/>
</dbReference>
<dbReference type="GO" id="GO:0005634">
    <property type="term" value="C:nucleus"/>
    <property type="evidence" value="ECO:0007669"/>
    <property type="project" value="TreeGrafter"/>
</dbReference>
<reference evidence="1 2" key="1">
    <citation type="submission" date="2014-04" db="EMBL/GenBank/DDBJ databases">
        <title>Genome evolution of avian class.</title>
        <authorList>
            <person name="Zhang G."/>
            <person name="Li C."/>
        </authorList>
    </citation>
    <scope>NUCLEOTIDE SEQUENCE [LARGE SCALE GENOMIC DNA]</scope>
    <source>
        <strain evidence="1">BGI_N311</strain>
    </source>
</reference>
<organism evidence="1 2">
    <name type="scientific">Apaloderma vittatum</name>
    <name type="common">Bar-tailed trogon</name>
    <dbReference type="NCBI Taxonomy" id="57397"/>
    <lineage>
        <taxon>Eukaryota</taxon>
        <taxon>Metazoa</taxon>
        <taxon>Chordata</taxon>
        <taxon>Craniata</taxon>
        <taxon>Vertebrata</taxon>
        <taxon>Euteleostomi</taxon>
        <taxon>Archelosauria</taxon>
        <taxon>Archosauria</taxon>
        <taxon>Dinosauria</taxon>
        <taxon>Saurischia</taxon>
        <taxon>Theropoda</taxon>
        <taxon>Coelurosauria</taxon>
        <taxon>Aves</taxon>
        <taxon>Neognathae</taxon>
        <taxon>Neoaves</taxon>
        <taxon>Telluraves</taxon>
        <taxon>Coraciimorphae</taxon>
        <taxon>Trogoniformes</taxon>
        <taxon>Trogonidae</taxon>
        <taxon>Apaloderma</taxon>
    </lineage>
</organism>
<proteinExistence type="predicted"/>